<evidence type="ECO:0000313" key="1">
    <source>
        <dbReference type="EMBL" id="RBO82027.1"/>
    </source>
</evidence>
<protein>
    <submittedName>
        <fullName evidence="1">YdaS antitoxin of YdaST toxin-antitoxin system</fullName>
    </submittedName>
</protein>
<accession>A0A366CW14</accession>
<reference evidence="1 2" key="1">
    <citation type="submission" date="2018-06" db="EMBL/GenBank/DDBJ databases">
        <title>Genomic Encyclopedia of Type Strains, Phase III (KMG-III): the genomes of soil and plant-associated and newly described type strains.</title>
        <authorList>
            <person name="Whitman W."/>
        </authorList>
    </citation>
    <scope>NUCLEOTIDE SEQUENCE [LARGE SCALE GENOMIC DNA]</scope>
    <source>
        <strain evidence="1 2">CECT 7732</strain>
    </source>
</reference>
<organism evidence="1 2">
    <name type="scientific">Marinomonas aquiplantarum</name>
    <dbReference type="NCBI Taxonomy" id="491951"/>
    <lineage>
        <taxon>Bacteria</taxon>
        <taxon>Pseudomonadati</taxon>
        <taxon>Pseudomonadota</taxon>
        <taxon>Gammaproteobacteria</taxon>
        <taxon>Oceanospirillales</taxon>
        <taxon>Oceanospirillaceae</taxon>
        <taxon>Marinomonas</taxon>
    </lineage>
</organism>
<dbReference type="Pfam" id="PF15943">
    <property type="entry name" value="YdaS_toxin"/>
    <property type="match status" value="1"/>
</dbReference>
<proteinExistence type="predicted"/>
<keyword evidence="2" id="KW-1185">Reference proteome</keyword>
<name>A0A366CW14_9GAMM</name>
<evidence type="ECO:0000313" key="2">
    <source>
        <dbReference type="Proteomes" id="UP000252086"/>
    </source>
</evidence>
<dbReference type="EMBL" id="QNRF01000007">
    <property type="protein sequence ID" value="RBO82027.1"/>
    <property type="molecule type" value="Genomic_DNA"/>
</dbReference>
<dbReference type="SUPFAM" id="SSF47413">
    <property type="entry name" value="lambda repressor-like DNA-binding domains"/>
    <property type="match status" value="1"/>
</dbReference>
<dbReference type="GO" id="GO:0003677">
    <property type="term" value="F:DNA binding"/>
    <property type="evidence" value="ECO:0007669"/>
    <property type="project" value="InterPro"/>
</dbReference>
<dbReference type="Proteomes" id="UP000252086">
    <property type="component" value="Unassembled WGS sequence"/>
</dbReference>
<comment type="caution">
    <text evidence="1">The sequence shown here is derived from an EMBL/GenBank/DDBJ whole genome shotgun (WGS) entry which is preliminary data.</text>
</comment>
<sequence length="68" mass="7600">MSAIAKAVEVVGSQTGLAKILGVNQSHVWNWLHIHHRCPAKYIRLTALATKGEVSETELLIDHERRSQ</sequence>
<dbReference type="InterPro" id="IPR010982">
    <property type="entry name" value="Lambda_DNA-bd_dom_sf"/>
</dbReference>
<dbReference type="OrthoDB" id="6446140at2"/>
<dbReference type="InterPro" id="IPR031856">
    <property type="entry name" value="YdaS_toxin-like"/>
</dbReference>
<dbReference type="Gene3D" id="1.10.260.40">
    <property type="entry name" value="lambda repressor-like DNA-binding domains"/>
    <property type="match status" value="1"/>
</dbReference>
<gene>
    <name evidence="1" type="ORF">DFP76_107185</name>
</gene>
<dbReference type="AlphaFoldDB" id="A0A366CW14"/>
<dbReference type="RefSeq" id="WP_113875210.1">
    <property type="nucleotide sequence ID" value="NZ_QNRF01000007.1"/>
</dbReference>